<name>A0A0U3TND4_9CAUD</name>
<keyword evidence="2" id="KW-1185">Reference proteome</keyword>
<dbReference type="KEGG" id="vg:40079997"/>
<reference evidence="1 2" key="1">
    <citation type="submission" date="2015-11" db="EMBL/GenBank/DDBJ databases">
        <authorList>
            <person name="Menninger J.E."/>
            <person name="Lamey M.E."/>
            <person name="Lindemann J.M."/>
            <person name="Martynyuk T."/>
            <person name="Mele F.E."/>
            <person name="Nabua C.T."/>
            <person name="Napoli C.K."/>
            <person name="Santiago L.M."/>
            <person name="Sweetman A.T."/>
            <person name="Weinstein J.L."/>
            <person name="Barrett N.A."/>
            <person name="Buerkert T.R."/>
            <person name="Cautela J.A."/>
            <person name="Egan M.S."/>
            <person name="Erb J.E."/>
            <person name="Garrigan K.E."/>
            <person name="Hagan D.J."/>
            <person name="Hartwell M.C."/>
            <person name="Hyduchak K.M."/>
            <person name="Jacob A.E."/>
            <person name="DeNigris D.M."/>
            <person name="London S.C."/>
            <person name="King-Smith C."/>
            <person name="Lee-Soety J.Y."/>
            <person name="Bradley K.W."/>
            <person name="Asai D.J."/>
            <person name="Bowman C.A."/>
            <person name="Russell D.A."/>
            <person name="Pope W.H."/>
            <person name="Jacobs-Sera D."/>
            <person name="Hendrix R.W."/>
            <person name="Hatfull G.F."/>
        </authorList>
    </citation>
    <scope>NUCLEOTIDE SEQUENCE [LARGE SCALE GENOMIC DNA]</scope>
</reference>
<accession>A0A0U3TND4</accession>
<dbReference type="Proteomes" id="UP000224284">
    <property type="component" value="Segment"/>
</dbReference>
<dbReference type="EMBL" id="KU160669">
    <property type="protein sequence ID" value="ALY10617.1"/>
    <property type="molecule type" value="Genomic_DNA"/>
</dbReference>
<evidence type="ECO:0000313" key="1">
    <source>
        <dbReference type="EMBL" id="ALY10617.1"/>
    </source>
</evidence>
<evidence type="ECO:0000313" key="2">
    <source>
        <dbReference type="Proteomes" id="UP000224284"/>
    </source>
</evidence>
<dbReference type="Pfam" id="PF24000">
    <property type="entry name" value="DUF7316"/>
    <property type="match status" value="1"/>
</dbReference>
<protein>
    <submittedName>
        <fullName evidence="1">Uncharacterized protein</fullName>
    </submittedName>
</protein>
<proteinExistence type="predicted"/>
<dbReference type="GeneID" id="40079997"/>
<gene>
    <name evidence="1" type="primary">82</name>
    <name evidence="1" type="ORF">TANK_82</name>
</gene>
<sequence length="112" mass="12771">MNIKRDETTVLIPNEVASTESITQYGVRWPDGTISWHVAKEVDTTRNNQVWVSDLIEDSGIREVSSLSKQNWDKMLDLRSQQAKIDYDTYADMHTFLKRTLVVAVTAAEVAK</sequence>
<dbReference type="RefSeq" id="YP_009604107.1">
    <property type="nucleotide sequence ID" value="NC_041961.1"/>
</dbReference>
<dbReference type="InterPro" id="IPR055740">
    <property type="entry name" value="DUF7316"/>
</dbReference>
<organism evidence="1 2">
    <name type="scientific">Arthrobacter phage Tank</name>
    <dbReference type="NCBI Taxonomy" id="1772319"/>
    <lineage>
        <taxon>Viruses</taxon>
        <taxon>Duplodnaviria</taxon>
        <taxon>Heunggongvirae</taxon>
        <taxon>Uroviricota</taxon>
        <taxon>Caudoviricetes</taxon>
        <taxon>Tankvirus</taxon>
        <taxon>Tankvirus tank</taxon>
    </lineage>
</organism>